<gene>
    <name evidence="1" type="ORF">RR49_01157</name>
</gene>
<dbReference type="PATRIC" id="fig|400772.4.peg.1180"/>
<protein>
    <submittedName>
        <fullName evidence="1">Uncharacterized protein</fullName>
    </submittedName>
</protein>
<accession>A0A0F0LXN2</accession>
<evidence type="ECO:0000313" key="1">
    <source>
        <dbReference type="EMBL" id="KJL37045.1"/>
    </source>
</evidence>
<dbReference type="STRING" id="400772.RR49_01157"/>
<dbReference type="EMBL" id="JYIY01000069">
    <property type="protein sequence ID" value="KJL37045.1"/>
    <property type="molecule type" value="Genomic_DNA"/>
</dbReference>
<organism evidence="1 2">
    <name type="scientific">Microbacterium ginsengisoli</name>
    <dbReference type="NCBI Taxonomy" id="400772"/>
    <lineage>
        <taxon>Bacteria</taxon>
        <taxon>Bacillati</taxon>
        <taxon>Actinomycetota</taxon>
        <taxon>Actinomycetes</taxon>
        <taxon>Micrococcales</taxon>
        <taxon>Microbacteriaceae</taxon>
        <taxon>Microbacterium</taxon>
    </lineage>
</organism>
<comment type="caution">
    <text evidence="1">The sequence shown here is derived from an EMBL/GenBank/DDBJ whole genome shotgun (WGS) entry which is preliminary data.</text>
</comment>
<keyword evidence="2" id="KW-1185">Reference proteome</keyword>
<dbReference type="AlphaFoldDB" id="A0A0F0LXN2"/>
<sequence>MFEQWTLLVGTFHQVLHVDLESVWRVKSWRWFAARVKFLLSTDTPLARYFAPDDPQEVPHE</sequence>
<name>A0A0F0LXN2_9MICO</name>
<evidence type="ECO:0000313" key="2">
    <source>
        <dbReference type="Proteomes" id="UP000033451"/>
    </source>
</evidence>
<dbReference type="RefSeq" id="WP_045247110.1">
    <property type="nucleotide sequence ID" value="NZ_JYIY01000069.1"/>
</dbReference>
<dbReference type="Proteomes" id="UP000033451">
    <property type="component" value="Unassembled WGS sequence"/>
</dbReference>
<proteinExistence type="predicted"/>
<reference evidence="1 2" key="1">
    <citation type="submission" date="2015-02" db="EMBL/GenBank/DDBJ databases">
        <title>Draft genome sequences of ten Microbacterium spp. with emphasis on heavy metal contaminated environments.</title>
        <authorList>
            <person name="Corretto E."/>
        </authorList>
    </citation>
    <scope>NUCLEOTIDE SEQUENCE [LARGE SCALE GENOMIC DNA]</scope>
    <source>
        <strain evidence="1 2">DSM 18659</strain>
    </source>
</reference>